<dbReference type="GO" id="GO:0003676">
    <property type="term" value="F:nucleic acid binding"/>
    <property type="evidence" value="ECO:0007669"/>
    <property type="project" value="InterPro"/>
</dbReference>
<dbReference type="EMBL" id="VSRR010002638">
    <property type="protein sequence ID" value="MPC32495.1"/>
    <property type="molecule type" value="Genomic_DNA"/>
</dbReference>
<accession>A0A5B7EGI0</accession>
<organism evidence="1 2">
    <name type="scientific">Portunus trituberculatus</name>
    <name type="common">Swimming crab</name>
    <name type="synonym">Neptunus trituberculatus</name>
    <dbReference type="NCBI Taxonomy" id="210409"/>
    <lineage>
        <taxon>Eukaryota</taxon>
        <taxon>Metazoa</taxon>
        <taxon>Ecdysozoa</taxon>
        <taxon>Arthropoda</taxon>
        <taxon>Crustacea</taxon>
        <taxon>Multicrustacea</taxon>
        <taxon>Malacostraca</taxon>
        <taxon>Eumalacostraca</taxon>
        <taxon>Eucarida</taxon>
        <taxon>Decapoda</taxon>
        <taxon>Pleocyemata</taxon>
        <taxon>Brachyura</taxon>
        <taxon>Eubrachyura</taxon>
        <taxon>Portunoidea</taxon>
        <taxon>Portunidae</taxon>
        <taxon>Portuninae</taxon>
        <taxon>Portunus</taxon>
    </lineage>
</organism>
<evidence type="ECO:0000313" key="2">
    <source>
        <dbReference type="Proteomes" id="UP000324222"/>
    </source>
</evidence>
<proteinExistence type="predicted"/>
<comment type="caution">
    <text evidence="1">The sequence shown here is derived from an EMBL/GenBank/DDBJ whole genome shotgun (WGS) entry which is preliminary data.</text>
</comment>
<sequence length="272" mass="30442">MSSNTRSACTEGDPDRGGVRVHTHKYLGVQLSFKKALQAVHYVQDMSAVIGTTSAASKQGPGQASIPILRIFYSLIDYAVPILIQFSATQLCLVELVQHEAMKIILGCPRIAQIEVHRGTAPAKYYVIHVYCDGSINGTRSGFGLFICNYIFPNHYIDTEVPRQLPEHLSSTRAELYTVVEVLHIVAPLYKDVYFFVDSQTTLYALQSTSPMDYYFVNNCLGLIHTLEGAGAMVHFTWIRSHVGVSSLTKRQTTLFSLPFRMTQWMLALRTL</sequence>
<evidence type="ECO:0008006" key="3">
    <source>
        <dbReference type="Google" id="ProtNLM"/>
    </source>
</evidence>
<dbReference type="AlphaFoldDB" id="A0A5B7EGI0"/>
<dbReference type="InterPro" id="IPR012337">
    <property type="entry name" value="RNaseH-like_sf"/>
</dbReference>
<gene>
    <name evidence="1" type="ORF">E2C01_025806</name>
</gene>
<dbReference type="SUPFAM" id="SSF53098">
    <property type="entry name" value="Ribonuclease H-like"/>
    <property type="match status" value="1"/>
</dbReference>
<dbReference type="Gene3D" id="3.30.420.10">
    <property type="entry name" value="Ribonuclease H-like superfamily/Ribonuclease H"/>
    <property type="match status" value="1"/>
</dbReference>
<dbReference type="OrthoDB" id="6373033at2759"/>
<name>A0A5B7EGI0_PORTR</name>
<keyword evidence="2" id="KW-1185">Reference proteome</keyword>
<evidence type="ECO:0000313" key="1">
    <source>
        <dbReference type="EMBL" id="MPC32495.1"/>
    </source>
</evidence>
<dbReference type="Proteomes" id="UP000324222">
    <property type="component" value="Unassembled WGS sequence"/>
</dbReference>
<protein>
    <recommendedName>
        <fullName evidence="3">RNase H type-1 domain-containing protein</fullName>
    </recommendedName>
</protein>
<dbReference type="InterPro" id="IPR036397">
    <property type="entry name" value="RNaseH_sf"/>
</dbReference>
<reference evidence="1 2" key="1">
    <citation type="submission" date="2019-05" db="EMBL/GenBank/DDBJ databases">
        <title>Another draft genome of Portunus trituberculatus and its Hox gene families provides insights of decapod evolution.</title>
        <authorList>
            <person name="Jeong J.-H."/>
            <person name="Song I."/>
            <person name="Kim S."/>
            <person name="Choi T."/>
            <person name="Kim D."/>
            <person name="Ryu S."/>
            <person name="Kim W."/>
        </authorList>
    </citation>
    <scope>NUCLEOTIDE SEQUENCE [LARGE SCALE GENOMIC DNA]</scope>
    <source>
        <tissue evidence="1">Muscle</tissue>
    </source>
</reference>